<reference evidence="5 6" key="1">
    <citation type="journal article" date="2008" name="Appl. Environ. Microbiol.">
        <title>Genome of the epsilonproteobacterial chemolithoautotroph Sulfurimonas denitrificans.</title>
        <authorList>
            <person name="Sievert S.M."/>
            <person name="Scott K.M."/>
            <person name="Klotz M.G."/>
            <person name="Chain P.S.G."/>
            <person name="Hauser L.J."/>
            <person name="Hemp J."/>
            <person name="Huegler M."/>
            <person name="Land M."/>
            <person name="Lapidus A."/>
            <person name="Larimer F.W."/>
            <person name="Lucas S."/>
            <person name="Malfatti S.A."/>
            <person name="Meyer F."/>
            <person name="Paulsen I.T."/>
            <person name="Ren Q."/>
            <person name="Simon J."/>
            <person name="Bailey K."/>
            <person name="Diaz E."/>
            <person name="Fitzpatrick K.A."/>
            <person name="Glover B."/>
            <person name="Gwatney N."/>
            <person name="Korajkic A."/>
            <person name="Long A."/>
            <person name="Mobberley J.M."/>
            <person name="Pantry S.N."/>
            <person name="Pazder G."/>
            <person name="Peterson S."/>
            <person name="Quintanilla J.D."/>
            <person name="Sprinkle R."/>
            <person name="Stephens J."/>
            <person name="Thomas P."/>
            <person name="Vaughn R."/>
            <person name="Weber M.J."/>
            <person name="Wooten L.L."/>
        </authorList>
    </citation>
    <scope>NUCLEOTIDE SEQUENCE [LARGE SCALE GENOMIC DNA]</scope>
    <source>
        <strain evidence="6">ATCC 33889 / DSM 1251</strain>
    </source>
</reference>
<keyword evidence="2" id="KW-0378">Hydrolase</keyword>
<organism evidence="5 6">
    <name type="scientific">Sulfurimonas denitrificans (strain ATCC 33889 / DSM 1251)</name>
    <name type="common">Thiomicrospira denitrificans (strain ATCC 33889 / DSM 1251)</name>
    <dbReference type="NCBI Taxonomy" id="326298"/>
    <lineage>
        <taxon>Bacteria</taxon>
        <taxon>Pseudomonadati</taxon>
        <taxon>Campylobacterota</taxon>
        <taxon>Epsilonproteobacteria</taxon>
        <taxon>Campylobacterales</taxon>
        <taxon>Sulfurimonadaceae</taxon>
        <taxon>Sulfurimonas</taxon>
    </lineage>
</organism>
<keyword evidence="6" id="KW-1185">Reference proteome</keyword>
<dbReference type="Pfam" id="PF20600">
    <property type="entry name" value="ExoX-like_C"/>
    <property type="match status" value="1"/>
</dbReference>
<dbReference type="GO" id="GO:0006259">
    <property type="term" value="P:DNA metabolic process"/>
    <property type="evidence" value="ECO:0007669"/>
    <property type="project" value="UniProtKB-ARBA"/>
</dbReference>
<dbReference type="SMART" id="SM00479">
    <property type="entry name" value="EXOIII"/>
    <property type="match status" value="1"/>
</dbReference>
<name>Q30PL7_SULDN</name>
<dbReference type="OrthoDB" id="9804290at2"/>
<dbReference type="InterPro" id="IPR046768">
    <property type="entry name" value="ExoX-like_C"/>
</dbReference>
<keyword evidence="1" id="KW-0540">Nuclease</keyword>
<keyword evidence="3 5" id="KW-0269">Exonuclease</keyword>
<feature type="domain" description="Exonuclease" evidence="4">
    <location>
        <begin position="4"/>
        <end position="178"/>
    </location>
</feature>
<sequence length="247" mass="28770">MAKRYIILDTETTGIGEEDRVIQLGFIVLGEREIEVQNEFFSTSVPISFGAMETHGITPEMLDGKPLCKDSTSYRRLNELNSDENYLIIHNAKFDIDMLQKEGFKTQMRVIDTLRVAKHLLPDEEAHRLQYFRYKMELYKEEQKEADELNIVIKAHDAIGDVLVLKLLLSRLKKLVLEKFPNENPVEKMVDLTLTPIMIKSFNFGKYRGKTLQEVATSDAPYLRWMLTNMENLDEDMRYSINRLLSN</sequence>
<dbReference type="Pfam" id="PF00929">
    <property type="entry name" value="RNase_T"/>
    <property type="match status" value="1"/>
</dbReference>
<dbReference type="AlphaFoldDB" id="Q30PL7"/>
<dbReference type="SUPFAM" id="SSF53098">
    <property type="entry name" value="Ribonuclease H-like"/>
    <property type="match status" value="1"/>
</dbReference>
<dbReference type="InterPro" id="IPR013520">
    <property type="entry name" value="Ribonucl_H"/>
</dbReference>
<dbReference type="Gene3D" id="3.30.420.10">
    <property type="entry name" value="Ribonuclease H-like superfamily/Ribonuclease H"/>
    <property type="match status" value="1"/>
</dbReference>
<accession>Q30PL7</accession>
<protein>
    <submittedName>
        <fullName evidence="5">Exonuclease</fullName>
    </submittedName>
</protein>
<dbReference type="EMBL" id="CP000153">
    <property type="protein sequence ID" value="ABB45064.1"/>
    <property type="molecule type" value="Genomic_DNA"/>
</dbReference>
<dbReference type="HOGENOM" id="CLU_047806_8_0_7"/>
<evidence type="ECO:0000256" key="2">
    <source>
        <dbReference type="ARBA" id="ARBA00022801"/>
    </source>
</evidence>
<dbReference type="RefSeq" id="WP_011373404.1">
    <property type="nucleotide sequence ID" value="NC_007575.1"/>
</dbReference>
<evidence type="ECO:0000256" key="1">
    <source>
        <dbReference type="ARBA" id="ARBA00022722"/>
    </source>
</evidence>
<dbReference type="GO" id="GO:0003676">
    <property type="term" value="F:nucleic acid binding"/>
    <property type="evidence" value="ECO:0007669"/>
    <property type="project" value="InterPro"/>
</dbReference>
<dbReference type="CDD" id="cd06127">
    <property type="entry name" value="DEDDh"/>
    <property type="match status" value="1"/>
</dbReference>
<evidence type="ECO:0000256" key="3">
    <source>
        <dbReference type="ARBA" id="ARBA00022839"/>
    </source>
</evidence>
<dbReference type="InterPro" id="IPR012337">
    <property type="entry name" value="RNaseH-like_sf"/>
</dbReference>
<proteinExistence type="predicted"/>
<dbReference type="eggNOG" id="COG0847">
    <property type="taxonomic scope" value="Bacteria"/>
</dbReference>
<gene>
    <name evidence="5" type="ordered locus">Suden_1790</name>
</gene>
<dbReference type="KEGG" id="tdn:Suden_1790"/>
<evidence type="ECO:0000313" key="5">
    <source>
        <dbReference type="EMBL" id="ABB45064.1"/>
    </source>
</evidence>
<dbReference type="PANTHER" id="PTHR30231">
    <property type="entry name" value="DNA POLYMERASE III SUBUNIT EPSILON"/>
    <property type="match status" value="1"/>
</dbReference>
<dbReference type="InterPro" id="IPR036397">
    <property type="entry name" value="RNaseH_sf"/>
</dbReference>
<dbReference type="GO" id="GO:0008408">
    <property type="term" value="F:3'-5' exonuclease activity"/>
    <property type="evidence" value="ECO:0007669"/>
    <property type="project" value="TreeGrafter"/>
</dbReference>
<evidence type="ECO:0000313" key="6">
    <source>
        <dbReference type="Proteomes" id="UP000002714"/>
    </source>
</evidence>
<evidence type="ECO:0000259" key="4">
    <source>
        <dbReference type="SMART" id="SM00479"/>
    </source>
</evidence>
<dbReference type="PANTHER" id="PTHR30231:SF4">
    <property type="entry name" value="PROTEIN NEN2"/>
    <property type="match status" value="1"/>
</dbReference>
<dbReference type="Proteomes" id="UP000002714">
    <property type="component" value="Chromosome"/>
</dbReference>
<dbReference type="STRING" id="326298.Suden_1790"/>